<dbReference type="HAMAP" id="MF_00418">
    <property type="entry name" value="DapA"/>
    <property type="match status" value="1"/>
</dbReference>
<dbReference type="PANTHER" id="PTHR12128">
    <property type="entry name" value="DIHYDRODIPICOLINATE SYNTHASE"/>
    <property type="match status" value="1"/>
</dbReference>
<keyword evidence="10 12" id="KW-0704">Schiff base</keyword>
<dbReference type="EMBL" id="VDUZ01000002">
    <property type="protein sequence ID" value="TXL81982.1"/>
    <property type="molecule type" value="Genomic_DNA"/>
</dbReference>
<dbReference type="GO" id="GO:0008840">
    <property type="term" value="F:4-hydroxy-tetrahydrodipicolinate synthase activity"/>
    <property type="evidence" value="ECO:0007669"/>
    <property type="project" value="UniProtKB-UniRule"/>
</dbReference>
<evidence type="ECO:0000313" key="16">
    <source>
        <dbReference type="EMBL" id="TXL81982.1"/>
    </source>
</evidence>
<comment type="subcellular location">
    <subcellularLocation>
        <location evidence="12">Cytoplasm</location>
    </subcellularLocation>
</comment>
<keyword evidence="6 12" id="KW-0028">Amino-acid biosynthesis</keyword>
<dbReference type="PIRSF" id="PIRSF001365">
    <property type="entry name" value="DHDPS"/>
    <property type="match status" value="1"/>
</dbReference>
<evidence type="ECO:0000256" key="2">
    <source>
        <dbReference type="ARBA" id="ARBA00005120"/>
    </source>
</evidence>
<dbReference type="InterPro" id="IPR005263">
    <property type="entry name" value="DapA"/>
</dbReference>
<feature type="active site" description="Proton donor/acceptor" evidence="12 14">
    <location>
        <position position="138"/>
    </location>
</feature>
<sequence>MNASRLRLRGSIVALVTPLRDDRVDADAFAALCARQIDRGTSALVPCGTTGEAPLLTADEHRRLIEIAVATAAGRVPVIAGAGTCSTATSVALARQAEHAGASGLLCVTPYYLRPTQEGVIRHVRAIHDAVGLPIVLYDVPARTACALSDETVRRLAELPRVIGLKDATADLRRPGRLLRLIGDDFTLLSGDDATQADFRLAGGHGCISVTANVAPALCAALHHAWDIADLVTLRSVTQILAPLHAALFLESNPIPVKRALHHLGLIADELRLPLTPLAADADVRLRAVLEPVMAAEGREARRCAAVMPLVWQESPFTGFAA</sequence>
<dbReference type="SUPFAM" id="SSF51569">
    <property type="entry name" value="Aldolase"/>
    <property type="match status" value="1"/>
</dbReference>
<comment type="subunit">
    <text evidence="12">Homotetramer; dimer of dimers.</text>
</comment>
<name>A0A5C8PUF1_9HYPH</name>
<evidence type="ECO:0000313" key="17">
    <source>
        <dbReference type="Proteomes" id="UP000321638"/>
    </source>
</evidence>
<evidence type="ECO:0000256" key="8">
    <source>
        <dbReference type="ARBA" id="ARBA00023154"/>
    </source>
</evidence>
<keyword evidence="5 12" id="KW-0963">Cytoplasm</keyword>
<evidence type="ECO:0000256" key="5">
    <source>
        <dbReference type="ARBA" id="ARBA00022490"/>
    </source>
</evidence>
<comment type="pathway">
    <text evidence="2 12">Amino-acid biosynthesis; L-lysine biosynthesis via DAP pathway; (S)-tetrahydrodipicolinate from L-aspartate: step 3/4.</text>
</comment>
<evidence type="ECO:0000256" key="1">
    <source>
        <dbReference type="ARBA" id="ARBA00003294"/>
    </source>
</evidence>
<dbReference type="InterPro" id="IPR013785">
    <property type="entry name" value="Aldolase_TIM"/>
</dbReference>
<feature type="site" description="Part of a proton relay during catalysis" evidence="12">
    <location>
        <position position="49"/>
    </location>
</feature>
<keyword evidence="17" id="KW-1185">Reference proteome</keyword>
<dbReference type="Pfam" id="PF00701">
    <property type="entry name" value="DHDPS"/>
    <property type="match status" value="1"/>
</dbReference>
<dbReference type="PROSITE" id="PS00665">
    <property type="entry name" value="DHDPS_1"/>
    <property type="match status" value="1"/>
</dbReference>
<comment type="caution">
    <text evidence="12">Was originally thought to be a dihydrodipicolinate synthase (DHDPS), catalyzing the condensation of (S)-aspartate-beta-semialdehyde [(S)-ASA] and pyruvate to dihydrodipicolinate (DHDP). However, it was shown in E.coli that the product of the enzymatic reaction is not dihydrodipicolinate but in fact (4S)-4-hydroxy-2,3,4,5-tetrahydro-(2S)-dipicolinic acid (HTPA), and that the consecutive dehydration reaction leading to DHDP is not spontaneous but catalyzed by DapB.</text>
</comment>
<evidence type="ECO:0000256" key="9">
    <source>
        <dbReference type="ARBA" id="ARBA00023239"/>
    </source>
</evidence>
<dbReference type="PANTHER" id="PTHR12128:SF66">
    <property type="entry name" value="4-HYDROXY-2-OXOGLUTARATE ALDOLASE, MITOCHONDRIAL"/>
    <property type="match status" value="1"/>
</dbReference>
<dbReference type="PRINTS" id="PR00146">
    <property type="entry name" value="DHPICSNTHASE"/>
</dbReference>
<dbReference type="CDD" id="cd00950">
    <property type="entry name" value="DHDPS"/>
    <property type="match status" value="1"/>
</dbReference>
<dbReference type="Proteomes" id="UP000321638">
    <property type="component" value="Unassembled WGS sequence"/>
</dbReference>
<dbReference type="AlphaFoldDB" id="A0A5C8PUF1"/>
<dbReference type="GO" id="GO:0019877">
    <property type="term" value="P:diaminopimelate biosynthetic process"/>
    <property type="evidence" value="ECO:0007669"/>
    <property type="project" value="UniProtKB-UniRule"/>
</dbReference>
<dbReference type="InterPro" id="IPR020624">
    <property type="entry name" value="Schiff_base-form_aldolases_CS"/>
</dbReference>
<dbReference type="RefSeq" id="WP_147845337.1">
    <property type="nucleotide sequence ID" value="NZ_VDUZ01000002.1"/>
</dbReference>
<keyword evidence="8 12" id="KW-0457">Lysine biosynthesis</keyword>
<dbReference type="Gene3D" id="3.20.20.70">
    <property type="entry name" value="Aldolase class I"/>
    <property type="match status" value="1"/>
</dbReference>
<dbReference type="UniPathway" id="UPA00034">
    <property type="reaction ID" value="UER00017"/>
</dbReference>
<feature type="site" description="Part of a proton relay during catalysis" evidence="12">
    <location>
        <position position="112"/>
    </location>
</feature>
<comment type="similarity">
    <text evidence="3 12 13">Belongs to the DapA family.</text>
</comment>
<feature type="binding site" evidence="12 15">
    <location>
        <position position="208"/>
    </location>
    <ligand>
        <name>pyruvate</name>
        <dbReference type="ChEBI" id="CHEBI:15361"/>
    </ligand>
</feature>
<evidence type="ECO:0000256" key="7">
    <source>
        <dbReference type="ARBA" id="ARBA00022915"/>
    </source>
</evidence>
<evidence type="ECO:0000256" key="4">
    <source>
        <dbReference type="ARBA" id="ARBA00012086"/>
    </source>
</evidence>
<evidence type="ECO:0000256" key="15">
    <source>
        <dbReference type="PIRSR" id="PIRSR001365-2"/>
    </source>
</evidence>
<feature type="active site" description="Schiff-base intermediate with substrate" evidence="12 14">
    <location>
        <position position="166"/>
    </location>
</feature>
<dbReference type="InterPro" id="IPR020625">
    <property type="entry name" value="Schiff_base-form_aldolases_AS"/>
</dbReference>
<proteinExistence type="inferred from homology"/>
<evidence type="ECO:0000256" key="12">
    <source>
        <dbReference type="HAMAP-Rule" id="MF_00418"/>
    </source>
</evidence>
<comment type="function">
    <text evidence="1 12">Catalyzes the condensation of (S)-aspartate-beta-semialdehyde [(S)-ASA] and pyruvate to 4-hydroxy-tetrahydrodipicolinate (HTPA).</text>
</comment>
<evidence type="ECO:0000256" key="14">
    <source>
        <dbReference type="PIRSR" id="PIRSR001365-1"/>
    </source>
</evidence>
<feature type="binding site" evidence="12 15">
    <location>
        <position position="50"/>
    </location>
    <ligand>
        <name>pyruvate</name>
        <dbReference type="ChEBI" id="CHEBI:15361"/>
    </ligand>
</feature>
<evidence type="ECO:0000256" key="10">
    <source>
        <dbReference type="ARBA" id="ARBA00023270"/>
    </source>
</evidence>
<dbReference type="PROSITE" id="PS00666">
    <property type="entry name" value="DHDPS_2"/>
    <property type="match status" value="1"/>
</dbReference>
<evidence type="ECO:0000256" key="11">
    <source>
        <dbReference type="ARBA" id="ARBA00047836"/>
    </source>
</evidence>
<keyword evidence="7 12" id="KW-0220">Diaminopimelate biosynthesis</keyword>
<organism evidence="16 17">
    <name type="scientific">Vineibacter terrae</name>
    <dbReference type="NCBI Taxonomy" id="2586908"/>
    <lineage>
        <taxon>Bacteria</taxon>
        <taxon>Pseudomonadati</taxon>
        <taxon>Pseudomonadota</taxon>
        <taxon>Alphaproteobacteria</taxon>
        <taxon>Hyphomicrobiales</taxon>
        <taxon>Vineibacter</taxon>
    </lineage>
</organism>
<protein>
    <recommendedName>
        <fullName evidence="4 12">4-hydroxy-tetrahydrodipicolinate synthase</fullName>
        <shortName evidence="12">HTPA synthase</shortName>
        <ecNumber evidence="4 12">4.3.3.7</ecNumber>
    </recommendedName>
</protein>
<gene>
    <name evidence="12" type="primary">dapA</name>
    <name evidence="16" type="ORF">FHP25_02630</name>
</gene>
<dbReference type="GO" id="GO:0005829">
    <property type="term" value="C:cytosol"/>
    <property type="evidence" value="ECO:0007669"/>
    <property type="project" value="TreeGrafter"/>
</dbReference>
<dbReference type="GO" id="GO:0009089">
    <property type="term" value="P:lysine biosynthetic process via diaminopimelate"/>
    <property type="evidence" value="ECO:0007669"/>
    <property type="project" value="UniProtKB-UniRule"/>
</dbReference>
<dbReference type="SMART" id="SM01130">
    <property type="entry name" value="DHDPS"/>
    <property type="match status" value="1"/>
</dbReference>
<evidence type="ECO:0000256" key="13">
    <source>
        <dbReference type="PIRNR" id="PIRNR001365"/>
    </source>
</evidence>
<keyword evidence="9 12" id="KW-0456">Lyase</keyword>
<comment type="catalytic activity">
    <reaction evidence="11 12">
        <text>L-aspartate 4-semialdehyde + pyruvate = (2S,4S)-4-hydroxy-2,3,4,5-tetrahydrodipicolinate + H2O + H(+)</text>
        <dbReference type="Rhea" id="RHEA:34171"/>
        <dbReference type="ChEBI" id="CHEBI:15361"/>
        <dbReference type="ChEBI" id="CHEBI:15377"/>
        <dbReference type="ChEBI" id="CHEBI:15378"/>
        <dbReference type="ChEBI" id="CHEBI:67139"/>
        <dbReference type="ChEBI" id="CHEBI:537519"/>
        <dbReference type="EC" id="4.3.3.7"/>
    </reaction>
</comment>
<evidence type="ECO:0000256" key="6">
    <source>
        <dbReference type="ARBA" id="ARBA00022605"/>
    </source>
</evidence>
<evidence type="ECO:0000256" key="3">
    <source>
        <dbReference type="ARBA" id="ARBA00007592"/>
    </source>
</evidence>
<reference evidence="16 17" key="1">
    <citation type="submission" date="2019-06" db="EMBL/GenBank/DDBJ databases">
        <title>New taxonomy in bacterial strain CC-CFT640, isolated from vineyard.</title>
        <authorList>
            <person name="Lin S.-Y."/>
            <person name="Tsai C.-F."/>
            <person name="Young C.-C."/>
        </authorList>
    </citation>
    <scope>NUCLEOTIDE SEQUENCE [LARGE SCALE GENOMIC DNA]</scope>
    <source>
        <strain evidence="16 17">CC-CFT640</strain>
    </source>
</reference>
<dbReference type="OrthoDB" id="9778880at2"/>
<dbReference type="InterPro" id="IPR002220">
    <property type="entry name" value="DapA-like"/>
</dbReference>
<dbReference type="NCBIfam" id="TIGR00674">
    <property type="entry name" value="dapA"/>
    <property type="match status" value="1"/>
</dbReference>
<dbReference type="EC" id="4.3.3.7" evidence="4 12"/>
<accession>A0A5C8PUF1</accession>
<comment type="caution">
    <text evidence="16">The sequence shown here is derived from an EMBL/GenBank/DDBJ whole genome shotgun (WGS) entry which is preliminary data.</text>
</comment>